<organism evidence="2 3">
    <name type="scientific">Haloechinothrix salitolerans</name>
    <dbReference type="NCBI Taxonomy" id="926830"/>
    <lineage>
        <taxon>Bacteria</taxon>
        <taxon>Bacillati</taxon>
        <taxon>Actinomycetota</taxon>
        <taxon>Actinomycetes</taxon>
        <taxon>Pseudonocardiales</taxon>
        <taxon>Pseudonocardiaceae</taxon>
        <taxon>Haloechinothrix</taxon>
    </lineage>
</organism>
<dbReference type="Proteomes" id="UP001596337">
    <property type="component" value="Unassembled WGS sequence"/>
</dbReference>
<comment type="caution">
    <text evidence="2">The sequence shown here is derived from an EMBL/GenBank/DDBJ whole genome shotgun (WGS) entry which is preliminary data.</text>
</comment>
<evidence type="ECO:0000313" key="3">
    <source>
        <dbReference type="Proteomes" id="UP001596337"/>
    </source>
</evidence>
<gene>
    <name evidence="2" type="ORF">ACFQGD_10610</name>
</gene>
<evidence type="ECO:0000256" key="1">
    <source>
        <dbReference type="SAM" id="MobiDB-lite"/>
    </source>
</evidence>
<reference evidence="3" key="1">
    <citation type="journal article" date="2019" name="Int. J. Syst. Evol. Microbiol.">
        <title>The Global Catalogue of Microorganisms (GCM) 10K type strain sequencing project: providing services to taxonomists for standard genome sequencing and annotation.</title>
        <authorList>
            <consortium name="The Broad Institute Genomics Platform"/>
            <consortium name="The Broad Institute Genome Sequencing Center for Infectious Disease"/>
            <person name="Wu L."/>
            <person name="Ma J."/>
        </authorList>
    </citation>
    <scope>NUCLEOTIDE SEQUENCE [LARGE SCALE GENOMIC DNA]</scope>
    <source>
        <strain evidence="3">KCTC 32255</strain>
    </source>
</reference>
<name>A0ABW2BX06_9PSEU</name>
<keyword evidence="3" id="KW-1185">Reference proteome</keyword>
<evidence type="ECO:0008006" key="4">
    <source>
        <dbReference type="Google" id="ProtNLM"/>
    </source>
</evidence>
<dbReference type="RefSeq" id="WP_345399241.1">
    <property type="nucleotide sequence ID" value="NZ_BAABLA010000085.1"/>
</dbReference>
<dbReference type="EMBL" id="JBHSXX010000001">
    <property type="protein sequence ID" value="MFC6867601.1"/>
    <property type="molecule type" value="Genomic_DNA"/>
</dbReference>
<proteinExistence type="predicted"/>
<sequence>MGLVVAFFVGAGIGVSAANSVLPAEDNPVVQARLAELAQREETIDEQAEEQKEALALKASELDEREAELKRRNASLDKREMALDKRSERMSSRETKLDERAKRLNAEEKRIADNTIPGDGVYVVGEDVKAGTYKTSGPAGGSIDMCYYAFRRGTGSDAALIDNNIVRGQATVTLQPGQVFETQSCSEWKRQ</sequence>
<evidence type="ECO:0000313" key="2">
    <source>
        <dbReference type="EMBL" id="MFC6867601.1"/>
    </source>
</evidence>
<feature type="region of interest" description="Disordered" evidence="1">
    <location>
        <begin position="69"/>
        <end position="96"/>
    </location>
</feature>
<protein>
    <recommendedName>
        <fullName evidence="4">3D (Asp-Asp-Asp) domain-containing protein</fullName>
    </recommendedName>
</protein>
<accession>A0ABW2BX06</accession>